<evidence type="ECO:0000313" key="1">
    <source>
        <dbReference type="EMBL" id="GAA1983588.1"/>
    </source>
</evidence>
<accession>A0ABN2SAX5</accession>
<evidence type="ECO:0000313" key="2">
    <source>
        <dbReference type="Proteomes" id="UP001501585"/>
    </source>
</evidence>
<dbReference type="EMBL" id="BAAAPC010000002">
    <property type="protein sequence ID" value="GAA1983588.1"/>
    <property type="molecule type" value="Genomic_DNA"/>
</dbReference>
<organism evidence="1 2">
    <name type="scientific">Nocardiopsis rhodophaea</name>
    <dbReference type="NCBI Taxonomy" id="280238"/>
    <lineage>
        <taxon>Bacteria</taxon>
        <taxon>Bacillati</taxon>
        <taxon>Actinomycetota</taxon>
        <taxon>Actinomycetes</taxon>
        <taxon>Streptosporangiales</taxon>
        <taxon>Nocardiopsidaceae</taxon>
        <taxon>Nocardiopsis</taxon>
    </lineage>
</organism>
<dbReference type="Proteomes" id="UP001501585">
    <property type="component" value="Unassembled WGS sequence"/>
</dbReference>
<sequence length="276" mass="29844">MTPSPTSTDPATPGAEPLCEVPDCDSPLTDDSPVCAGCGYELAIALHALHGGPRGNDRGLDTELDLAVTRQGRTGESNMGRRSSTTVVDFDERASETVDVVRNTLSTWVRMLHGEVGGRLPNDTLGDMARWLERFIDWIRRSDFGGECVDEITAAVRLAERTVDRPEQRVFAGQCRTCGAPCYARPGSERVRCGSCGDQHDVGTERERILREAGDRLVTAAEAARALRAIGHEITDAMIRGYARRGHIRAEETGSAGRPLYRLGDVLAIALPDSAA</sequence>
<reference evidence="1 2" key="1">
    <citation type="journal article" date="2019" name="Int. J. Syst. Evol. Microbiol.">
        <title>The Global Catalogue of Microorganisms (GCM) 10K type strain sequencing project: providing services to taxonomists for standard genome sequencing and annotation.</title>
        <authorList>
            <consortium name="The Broad Institute Genomics Platform"/>
            <consortium name="The Broad Institute Genome Sequencing Center for Infectious Disease"/>
            <person name="Wu L."/>
            <person name="Ma J."/>
        </authorList>
    </citation>
    <scope>NUCLEOTIDE SEQUENCE [LARGE SCALE GENOMIC DNA]</scope>
    <source>
        <strain evidence="1 2">JCM 15313</strain>
    </source>
</reference>
<keyword evidence="2" id="KW-1185">Reference proteome</keyword>
<protein>
    <submittedName>
        <fullName evidence="1">Uncharacterized protein</fullName>
    </submittedName>
</protein>
<comment type="caution">
    <text evidence="1">The sequence shown here is derived from an EMBL/GenBank/DDBJ whole genome shotgun (WGS) entry which is preliminary data.</text>
</comment>
<name>A0ABN2SAX5_9ACTN</name>
<gene>
    <name evidence="1" type="ORF">GCM10009799_06150</name>
</gene>
<dbReference type="RefSeq" id="WP_344099224.1">
    <property type="nucleotide sequence ID" value="NZ_BAAAPC010000002.1"/>
</dbReference>
<proteinExistence type="predicted"/>